<accession>A0A840V4S9</accession>
<dbReference type="AlphaFoldDB" id="A0A840V4S9"/>
<protein>
    <recommendedName>
        <fullName evidence="4">HEAT repeat protein</fullName>
    </recommendedName>
</protein>
<organism evidence="2 3">
    <name type="scientific">Haloferula luteola</name>
    <dbReference type="NCBI Taxonomy" id="595692"/>
    <lineage>
        <taxon>Bacteria</taxon>
        <taxon>Pseudomonadati</taxon>
        <taxon>Verrucomicrobiota</taxon>
        <taxon>Verrucomicrobiia</taxon>
        <taxon>Verrucomicrobiales</taxon>
        <taxon>Verrucomicrobiaceae</taxon>
        <taxon>Haloferula</taxon>
    </lineage>
</organism>
<evidence type="ECO:0000256" key="1">
    <source>
        <dbReference type="SAM" id="MobiDB-lite"/>
    </source>
</evidence>
<evidence type="ECO:0000313" key="3">
    <source>
        <dbReference type="Proteomes" id="UP000557717"/>
    </source>
</evidence>
<name>A0A840V4S9_9BACT</name>
<comment type="caution">
    <text evidence="2">The sequence shown here is derived from an EMBL/GenBank/DDBJ whole genome shotgun (WGS) entry which is preliminary data.</text>
</comment>
<feature type="compositionally biased region" description="Basic and acidic residues" evidence="1">
    <location>
        <begin position="61"/>
        <end position="70"/>
    </location>
</feature>
<gene>
    <name evidence="2" type="ORF">HNR46_003232</name>
</gene>
<sequence length="426" mass="47135">MKPNAPWIASVVVAGGVAFFAGRATSPSSPAQGAEQGSAAGTLESSRSGRLDSSGLAGGTDSKRSDRGATDDPETWDVLTDEMDRIIRNGDPLARVQAWLDFVNTLDRDQFENVVAQFREKGFTRENMAEYEMLLTAWAKVDPITALNYATANIENPYARNTILSTWATSDPQGAIAWARASHEGDGVNPFMVGVIRGIASNDPTLASQLMAEMPYSRERGEALASILPHMLSQGTDVAKAWVETIGDERLRDGAVRRLADEMMRSNPSEAAQWLADHPGNESGRGIDDALTAWANTNRDEAVRFYETLPTGEMRSNALRGLTNQLASEDPAAAAQFLDQHAADADDRVYQQFVWNSFRSAPELSANYISRMTDARQQDRMYRRMLEGWMRRDFNAATQWMTSNDLPSGVVDHMNERIREFQENQQ</sequence>
<feature type="compositionally biased region" description="Low complexity" evidence="1">
    <location>
        <begin position="45"/>
        <end position="55"/>
    </location>
</feature>
<dbReference type="EMBL" id="JACHFD010000018">
    <property type="protein sequence ID" value="MBB5352982.1"/>
    <property type="molecule type" value="Genomic_DNA"/>
</dbReference>
<evidence type="ECO:0000313" key="2">
    <source>
        <dbReference type="EMBL" id="MBB5352982.1"/>
    </source>
</evidence>
<proteinExistence type="predicted"/>
<feature type="region of interest" description="Disordered" evidence="1">
    <location>
        <begin position="23"/>
        <end position="76"/>
    </location>
</feature>
<dbReference type="RefSeq" id="WP_184020460.1">
    <property type="nucleotide sequence ID" value="NZ_JACHFD010000018.1"/>
</dbReference>
<keyword evidence="3" id="KW-1185">Reference proteome</keyword>
<reference evidence="2 3" key="1">
    <citation type="submission" date="2020-08" db="EMBL/GenBank/DDBJ databases">
        <title>Genomic Encyclopedia of Type Strains, Phase IV (KMG-IV): sequencing the most valuable type-strain genomes for metagenomic binning, comparative biology and taxonomic classification.</title>
        <authorList>
            <person name="Goeker M."/>
        </authorList>
    </citation>
    <scope>NUCLEOTIDE SEQUENCE [LARGE SCALE GENOMIC DNA]</scope>
    <source>
        <strain evidence="2 3">YC6886</strain>
    </source>
</reference>
<dbReference type="Proteomes" id="UP000557717">
    <property type="component" value="Unassembled WGS sequence"/>
</dbReference>
<evidence type="ECO:0008006" key="4">
    <source>
        <dbReference type="Google" id="ProtNLM"/>
    </source>
</evidence>